<evidence type="ECO:0000313" key="2">
    <source>
        <dbReference type="EMBL" id="KAK1688427.1"/>
    </source>
</evidence>
<name>A0AAJ0ARP8_9PEZI</name>
<protein>
    <submittedName>
        <fullName evidence="2">Uncharacterized protein</fullName>
    </submittedName>
</protein>
<evidence type="ECO:0000313" key="3">
    <source>
        <dbReference type="Proteomes" id="UP001224890"/>
    </source>
</evidence>
<organism evidence="2 3">
    <name type="scientific">Colletotrichum godetiae</name>
    <dbReference type="NCBI Taxonomy" id="1209918"/>
    <lineage>
        <taxon>Eukaryota</taxon>
        <taxon>Fungi</taxon>
        <taxon>Dikarya</taxon>
        <taxon>Ascomycota</taxon>
        <taxon>Pezizomycotina</taxon>
        <taxon>Sordariomycetes</taxon>
        <taxon>Hypocreomycetidae</taxon>
        <taxon>Glomerellales</taxon>
        <taxon>Glomerellaceae</taxon>
        <taxon>Colletotrichum</taxon>
        <taxon>Colletotrichum acutatum species complex</taxon>
    </lineage>
</organism>
<keyword evidence="3" id="KW-1185">Reference proteome</keyword>
<evidence type="ECO:0000256" key="1">
    <source>
        <dbReference type="SAM" id="MobiDB-lite"/>
    </source>
</evidence>
<feature type="region of interest" description="Disordered" evidence="1">
    <location>
        <begin position="120"/>
        <end position="147"/>
    </location>
</feature>
<gene>
    <name evidence="2" type="ORF">BDP55DRAFT_44125</name>
</gene>
<accession>A0AAJ0ARP8</accession>
<dbReference type="RefSeq" id="XP_060432122.1">
    <property type="nucleotide sequence ID" value="XM_060567595.1"/>
</dbReference>
<feature type="compositionally biased region" description="Low complexity" evidence="1">
    <location>
        <begin position="137"/>
        <end position="147"/>
    </location>
</feature>
<proteinExistence type="predicted"/>
<dbReference type="EMBL" id="JAHMHR010000011">
    <property type="protein sequence ID" value="KAK1688427.1"/>
    <property type="molecule type" value="Genomic_DNA"/>
</dbReference>
<sequence>MANRTPTIHHHCPPRQANKTWDSHLSVHGTRDTMISVQRPLIIPFMRLCLRLSVTSCLSMGPVLTSRSNCPESLSCSSDIAFPRRLFISAGEGNKLKGVNGAISSTHGAPHRGMMLTAAKDSSEKVQVSRRIDQDQTTSPLTSPPLQLSSSLRLTTGDESDNWIRSRCGSTARSFKCVTFPASVIHLSRAATSLANQETSVWLQLAVYSILNYLEVYTGVDILAVVDATTEPKVHSRE</sequence>
<dbReference type="AlphaFoldDB" id="A0AAJ0ARP8"/>
<comment type="caution">
    <text evidence="2">The sequence shown here is derived from an EMBL/GenBank/DDBJ whole genome shotgun (WGS) entry which is preliminary data.</text>
</comment>
<dbReference type="Proteomes" id="UP001224890">
    <property type="component" value="Unassembled WGS sequence"/>
</dbReference>
<reference evidence="2" key="1">
    <citation type="submission" date="2021-06" db="EMBL/GenBank/DDBJ databases">
        <title>Comparative genomics, transcriptomics and evolutionary studies reveal genomic signatures of adaptation to plant cell wall in hemibiotrophic fungi.</title>
        <authorList>
            <consortium name="DOE Joint Genome Institute"/>
            <person name="Baroncelli R."/>
            <person name="Diaz J.F."/>
            <person name="Benocci T."/>
            <person name="Peng M."/>
            <person name="Battaglia E."/>
            <person name="Haridas S."/>
            <person name="Andreopoulos W."/>
            <person name="Labutti K."/>
            <person name="Pangilinan J."/>
            <person name="Floch G.L."/>
            <person name="Makela M.R."/>
            <person name="Henrissat B."/>
            <person name="Grigoriev I.V."/>
            <person name="Crouch J.A."/>
            <person name="De Vries R.P."/>
            <person name="Sukno S.A."/>
            <person name="Thon M.R."/>
        </authorList>
    </citation>
    <scope>NUCLEOTIDE SEQUENCE</scope>
    <source>
        <strain evidence="2">CBS 193.32</strain>
    </source>
</reference>
<dbReference type="GeneID" id="85452121"/>